<feature type="domain" description="Reverse transcriptase" evidence="3">
    <location>
        <begin position="505"/>
        <end position="591"/>
    </location>
</feature>
<keyword evidence="4" id="KW-1185">Reference proteome</keyword>
<dbReference type="GeneID" id="118418245"/>
<evidence type="ECO:0000313" key="5">
    <source>
        <dbReference type="RefSeq" id="XP_035679983.1"/>
    </source>
</evidence>
<dbReference type="InterPro" id="IPR021109">
    <property type="entry name" value="Peptidase_aspartic_dom_sf"/>
</dbReference>
<dbReference type="RefSeq" id="XP_035679983.1">
    <property type="nucleotide sequence ID" value="XM_035824090.1"/>
</dbReference>
<proteinExistence type="inferred from homology"/>
<gene>
    <name evidence="5" type="primary">LOC118418245</name>
</gene>
<name>A0A9J7LD62_BRAFL</name>
<dbReference type="InterPro" id="IPR043502">
    <property type="entry name" value="DNA/RNA_pol_sf"/>
</dbReference>
<dbReference type="InterPro" id="IPR000477">
    <property type="entry name" value="RT_dom"/>
</dbReference>
<dbReference type="Gene3D" id="3.30.70.270">
    <property type="match status" value="1"/>
</dbReference>
<dbReference type="CDD" id="cd01647">
    <property type="entry name" value="RT_LTR"/>
    <property type="match status" value="1"/>
</dbReference>
<dbReference type="FunFam" id="3.10.10.10:FF:000003">
    <property type="entry name" value="Retrovirus-related Pol polyprotein from transposon 297-like Protein"/>
    <property type="match status" value="1"/>
</dbReference>
<evidence type="ECO:0000259" key="3">
    <source>
        <dbReference type="Pfam" id="PF00078"/>
    </source>
</evidence>
<evidence type="ECO:0000313" key="4">
    <source>
        <dbReference type="Proteomes" id="UP000001554"/>
    </source>
</evidence>
<reference evidence="5" key="2">
    <citation type="submission" date="2025-08" db="UniProtKB">
        <authorList>
            <consortium name="RefSeq"/>
        </authorList>
    </citation>
    <scope>IDENTIFICATION</scope>
    <source>
        <strain evidence="5">S238N-H82</strain>
        <tissue evidence="5">Testes</tissue>
    </source>
</reference>
<accession>A0A9J7LD62</accession>
<dbReference type="SUPFAM" id="SSF50630">
    <property type="entry name" value="Acid proteases"/>
    <property type="match status" value="1"/>
</dbReference>
<dbReference type="EC" id="3.1.26.4" evidence="2"/>
<evidence type="ECO:0000256" key="2">
    <source>
        <dbReference type="ARBA" id="ARBA00012180"/>
    </source>
</evidence>
<dbReference type="GO" id="GO:0004523">
    <property type="term" value="F:RNA-DNA hybrid ribonuclease activity"/>
    <property type="evidence" value="ECO:0007669"/>
    <property type="project" value="UniProtKB-EC"/>
</dbReference>
<dbReference type="InterPro" id="IPR050951">
    <property type="entry name" value="Retrovirus_Pol_polyprotein"/>
</dbReference>
<dbReference type="CDD" id="cd05481">
    <property type="entry name" value="retropepsin_like_LTR_1"/>
    <property type="match status" value="1"/>
</dbReference>
<dbReference type="Proteomes" id="UP000001554">
    <property type="component" value="Chromosome 6"/>
</dbReference>
<dbReference type="PANTHER" id="PTHR37984:SF8">
    <property type="entry name" value="CCHC-TYPE DOMAIN-CONTAINING PROTEIN"/>
    <property type="match status" value="1"/>
</dbReference>
<dbReference type="InterPro" id="IPR043128">
    <property type="entry name" value="Rev_trsase/Diguanyl_cyclase"/>
</dbReference>
<dbReference type="OrthoDB" id="775972at2759"/>
<dbReference type="Gene3D" id="3.10.10.10">
    <property type="entry name" value="HIV Type 1 Reverse Transcriptase, subunit A, domain 1"/>
    <property type="match status" value="1"/>
</dbReference>
<dbReference type="Pfam" id="PF00078">
    <property type="entry name" value="RVT_1"/>
    <property type="match status" value="1"/>
</dbReference>
<sequence>MAEGSSLRQPACLDVNARNLNVEWKKWKEEALLYIDLTVSDDAKKRRKTLRYLMGDQARKVHDTLTIQKADNDGNMVAVAKEEQTVEQIVEAFDKYCNPKQNETIERYKFFTRAQQAGEAFDAYATHLRNLAKYCGFGAIEESVIRDRIICGINDAKIRERLLREKDLTLDKCEGICRTSEISMQNVRMIGPTAVHAVQQKTQATPQKPMTNCRYCGKRHRQQREACPAYGKQCLKCKGQNHFAKVCKSADKKPRQVGKAHAHARKTKVHALEEDDYVMTITDTRLRTENTFSMSHPKYAKQVHAKMKLEGRMVNFQLDLGATCNVMPKQTLLRNKIQYKTSGAQRVLKMYNNSEIVSEGETDLKMINPKTGKRYVVNFVVIDSDSMPLLGANAIQQIGVVTVHYDRILAIRGSIPMDETSTVNKPLTKESLIQEYKDVFTGLGRLPGECHLETDDSITPKVHPPRRVPVAIKEQLKTELDRMTREGVIEPVTVPTPWVSSLVTVRKPSGKLRICIDPRDLNKALKGSHYPAPTIEDIIPELSKAKVFSVLDAKNGYWQVALDEESSVLTTFNTPNGRYKWKRLPFGIKSSQWSRPIRTGDG</sequence>
<dbReference type="OMA" id="MGTFETE"/>
<dbReference type="AlphaFoldDB" id="A0A9J7LD62"/>
<organism evidence="4 5">
    <name type="scientific">Branchiostoma floridae</name>
    <name type="common">Florida lancelet</name>
    <name type="synonym">Amphioxus</name>
    <dbReference type="NCBI Taxonomy" id="7739"/>
    <lineage>
        <taxon>Eukaryota</taxon>
        <taxon>Metazoa</taxon>
        <taxon>Chordata</taxon>
        <taxon>Cephalochordata</taxon>
        <taxon>Leptocardii</taxon>
        <taxon>Amphioxiformes</taxon>
        <taxon>Branchiostomatidae</taxon>
        <taxon>Branchiostoma</taxon>
    </lineage>
</organism>
<protein>
    <recommendedName>
        <fullName evidence="2">ribonuclease H</fullName>
        <ecNumber evidence="2">3.1.26.4</ecNumber>
    </recommendedName>
</protein>
<reference evidence="4" key="1">
    <citation type="journal article" date="2020" name="Nat. Ecol. Evol.">
        <title>Deeply conserved synteny resolves early events in vertebrate evolution.</title>
        <authorList>
            <person name="Simakov O."/>
            <person name="Marletaz F."/>
            <person name="Yue J.X."/>
            <person name="O'Connell B."/>
            <person name="Jenkins J."/>
            <person name="Brandt A."/>
            <person name="Calef R."/>
            <person name="Tung C.H."/>
            <person name="Huang T.K."/>
            <person name="Schmutz J."/>
            <person name="Satoh N."/>
            <person name="Yu J.K."/>
            <person name="Putnam N.H."/>
            <person name="Green R.E."/>
            <person name="Rokhsar D.S."/>
        </authorList>
    </citation>
    <scope>NUCLEOTIDE SEQUENCE [LARGE SCALE GENOMIC DNA]</scope>
    <source>
        <strain evidence="4">S238N-H82</strain>
    </source>
</reference>
<evidence type="ECO:0000256" key="1">
    <source>
        <dbReference type="ARBA" id="ARBA00010879"/>
    </source>
</evidence>
<dbReference type="KEGG" id="bfo:118418245"/>
<dbReference type="PANTHER" id="PTHR37984">
    <property type="entry name" value="PROTEIN CBG26694"/>
    <property type="match status" value="1"/>
</dbReference>
<comment type="similarity">
    <text evidence="1">Belongs to the beta type-B retroviral polymerase family. HERV class-II K(HML-2) pol subfamily.</text>
</comment>
<dbReference type="SUPFAM" id="SSF56672">
    <property type="entry name" value="DNA/RNA polymerases"/>
    <property type="match status" value="1"/>
</dbReference>
<dbReference type="Gene3D" id="2.40.70.10">
    <property type="entry name" value="Acid Proteases"/>
    <property type="match status" value="1"/>
</dbReference>